<reference evidence="1" key="1">
    <citation type="journal article" date="2020" name="Nature">
        <title>Giant virus diversity and host interactions through global metagenomics.</title>
        <authorList>
            <person name="Schulz F."/>
            <person name="Roux S."/>
            <person name="Paez-Espino D."/>
            <person name="Jungbluth S."/>
            <person name="Walsh D.A."/>
            <person name="Denef V.J."/>
            <person name="McMahon K.D."/>
            <person name="Konstantinidis K.T."/>
            <person name="Eloe-Fadrosh E.A."/>
            <person name="Kyrpides N.C."/>
            <person name="Woyke T."/>
        </authorList>
    </citation>
    <scope>NUCLEOTIDE SEQUENCE</scope>
    <source>
        <strain evidence="1">GVMAG-M-3300021343-4</strain>
    </source>
</reference>
<evidence type="ECO:0000313" key="1">
    <source>
        <dbReference type="EMBL" id="QHT04682.1"/>
    </source>
</evidence>
<proteinExistence type="predicted"/>
<accession>A0A6C0CKJ6</accession>
<protein>
    <submittedName>
        <fullName evidence="1">Uncharacterized protein</fullName>
    </submittedName>
</protein>
<dbReference type="AlphaFoldDB" id="A0A6C0CKJ6"/>
<name>A0A6C0CKJ6_9ZZZZ</name>
<sequence>MPILEELQKLNKHSFVFKDRHECISDNKKRNRKVVLHVDLPTSTYETWIIKSENVKKITLNPRFISIKDLPKCAYHFIKYYSDKNKKDLNVYVFQNRYNYIMMSCTEKV</sequence>
<dbReference type="EMBL" id="MN739436">
    <property type="protein sequence ID" value="QHT04682.1"/>
    <property type="molecule type" value="Genomic_DNA"/>
</dbReference>
<organism evidence="1">
    <name type="scientific">viral metagenome</name>
    <dbReference type="NCBI Taxonomy" id="1070528"/>
    <lineage>
        <taxon>unclassified sequences</taxon>
        <taxon>metagenomes</taxon>
        <taxon>organismal metagenomes</taxon>
    </lineage>
</organism>